<proteinExistence type="predicted"/>
<dbReference type="Pfam" id="PF00535">
    <property type="entry name" value="Glycos_transf_2"/>
    <property type="match status" value="1"/>
</dbReference>
<sequence>MNICLINNFNYGGYLGECLDSVLQQSKPFDLIIVVDDGSTDNSRHVLAGYKKENVITIEKENGGQLSAFNCAAKHIPFDAQVFFLDSDDIYPQDYLELWCSFTKKDNRDFTYCKSIRFGVDDTRLTSSLIENVSTIEIGTTSSITLFLNYWIGAPTSCVSISGGLFHKLLPYGDERNWKVRADDVIVFGTSILGENKTYVPALGINYRVHSKNNTFEEKRSKDKKKAYRAALETLMASYAEKAGIKRYPSPIATYREIKGLSAEAGRTVNVPSGVRLLRKLCVAFIRHR</sequence>
<comment type="caution">
    <text evidence="2">The sequence shown here is derived from an EMBL/GenBank/DDBJ whole genome shotgun (WGS) entry which is preliminary data.</text>
</comment>
<dbReference type="InterPro" id="IPR001173">
    <property type="entry name" value="Glyco_trans_2-like"/>
</dbReference>
<evidence type="ECO:0000313" key="2">
    <source>
        <dbReference type="EMBL" id="KAA0892022.1"/>
    </source>
</evidence>
<dbReference type="AlphaFoldDB" id="A0A5A9XFN6"/>
<accession>A0A5A9XFN6</accession>
<dbReference type="Gene3D" id="3.90.550.10">
    <property type="entry name" value="Spore Coat Polysaccharide Biosynthesis Protein SpsA, Chain A"/>
    <property type="match status" value="1"/>
</dbReference>
<keyword evidence="3" id="KW-1185">Reference proteome</keyword>
<dbReference type="InterPro" id="IPR029044">
    <property type="entry name" value="Nucleotide-diphossugar_trans"/>
</dbReference>
<protein>
    <submittedName>
        <fullName evidence="2">Glycosyltransferase family 2 protein</fullName>
    </submittedName>
</protein>
<dbReference type="Proteomes" id="UP000324298">
    <property type="component" value="Unassembled WGS sequence"/>
</dbReference>
<gene>
    <name evidence="2" type="ORF">ET418_07380</name>
</gene>
<dbReference type="SUPFAM" id="SSF53448">
    <property type="entry name" value="Nucleotide-diphospho-sugar transferases"/>
    <property type="match status" value="1"/>
</dbReference>
<organism evidence="2 3">
    <name type="scientific">Oryzomonas rubra</name>
    <dbReference type="NCBI Taxonomy" id="2509454"/>
    <lineage>
        <taxon>Bacteria</taxon>
        <taxon>Pseudomonadati</taxon>
        <taxon>Thermodesulfobacteriota</taxon>
        <taxon>Desulfuromonadia</taxon>
        <taxon>Geobacterales</taxon>
        <taxon>Geobacteraceae</taxon>
        <taxon>Oryzomonas</taxon>
    </lineage>
</organism>
<keyword evidence="2" id="KW-0808">Transferase</keyword>
<evidence type="ECO:0000259" key="1">
    <source>
        <dbReference type="Pfam" id="PF00535"/>
    </source>
</evidence>
<dbReference type="PANTHER" id="PTHR22916:SF3">
    <property type="entry name" value="UDP-GLCNAC:BETAGAL BETA-1,3-N-ACETYLGLUCOSAMINYLTRANSFERASE-LIKE PROTEIN 1"/>
    <property type="match status" value="1"/>
</dbReference>
<dbReference type="EMBL" id="SRSD01000004">
    <property type="protein sequence ID" value="KAA0892022.1"/>
    <property type="molecule type" value="Genomic_DNA"/>
</dbReference>
<dbReference type="GO" id="GO:0016758">
    <property type="term" value="F:hexosyltransferase activity"/>
    <property type="evidence" value="ECO:0007669"/>
    <property type="project" value="UniProtKB-ARBA"/>
</dbReference>
<feature type="domain" description="Glycosyltransferase 2-like" evidence="1">
    <location>
        <begin position="6"/>
        <end position="135"/>
    </location>
</feature>
<name>A0A5A9XFN6_9BACT</name>
<reference evidence="2 3" key="1">
    <citation type="submission" date="2019-04" db="EMBL/GenBank/DDBJ databases">
        <title>Geobacter ruber sp. nov., ferric-reducing bacteria isolated from paddy soil.</title>
        <authorList>
            <person name="Xu Z."/>
            <person name="Masuda Y."/>
            <person name="Itoh H."/>
            <person name="Senoo K."/>
        </authorList>
    </citation>
    <scope>NUCLEOTIDE SEQUENCE [LARGE SCALE GENOMIC DNA]</scope>
    <source>
        <strain evidence="2 3">Red88</strain>
    </source>
</reference>
<dbReference type="PANTHER" id="PTHR22916">
    <property type="entry name" value="GLYCOSYLTRANSFERASE"/>
    <property type="match status" value="1"/>
</dbReference>
<dbReference type="RefSeq" id="WP_149306960.1">
    <property type="nucleotide sequence ID" value="NZ_SRSD01000004.1"/>
</dbReference>
<dbReference type="OrthoDB" id="9807414at2"/>
<dbReference type="CDD" id="cd00761">
    <property type="entry name" value="Glyco_tranf_GTA_type"/>
    <property type="match status" value="1"/>
</dbReference>
<evidence type="ECO:0000313" key="3">
    <source>
        <dbReference type="Proteomes" id="UP000324298"/>
    </source>
</evidence>